<protein>
    <submittedName>
        <fullName evidence="1">Uncharacterized protein</fullName>
    </submittedName>
</protein>
<dbReference type="EMBL" id="POUA01000344">
    <property type="protein sequence ID" value="PZG30809.1"/>
    <property type="molecule type" value="Genomic_DNA"/>
</dbReference>
<evidence type="ECO:0000313" key="1">
    <source>
        <dbReference type="EMBL" id="PZG30809.1"/>
    </source>
</evidence>
<organism evidence="1 2">
    <name type="scientific">Spongiactinospora gelatinilytica</name>
    <dbReference type="NCBI Taxonomy" id="2666298"/>
    <lineage>
        <taxon>Bacteria</taxon>
        <taxon>Bacillati</taxon>
        <taxon>Actinomycetota</taxon>
        <taxon>Actinomycetes</taxon>
        <taxon>Streptosporangiales</taxon>
        <taxon>Streptosporangiaceae</taxon>
        <taxon>Spongiactinospora</taxon>
    </lineage>
</organism>
<feature type="non-terminal residue" evidence="1">
    <location>
        <position position="60"/>
    </location>
</feature>
<proteinExistence type="predicted"/>
<dbReference type="Proteomes" id="UP000248544">
    <property type="component" value="Unassembled WGS sequence"/>
</dbReference>
<dbReference type="AlphaFoldDB" id="A0A2W2FLG9"/>
<name>A0A2W2FLG9_9ACTN</name>
<keyword evidence="2" id="KW-1185">Reference proteome</keyword>
<evidence type="ECO:0000313" key="2">
    <source>
        <dbReference type="Proteomes" id="UP000248544"/>
    </source>
</evidence>
<comment type="caution">
    <text evidence="1">The sequence shown here is derived from an EMBL/GenBank/DDBJ whole genome shotgun (WGS) entry which is preliminary data.</text>
</comment>
<reference evidence="1 2" key="1">
    <citation type="submission" date="2018-01" db="EMBL/GenBank/DDBJ databases">
        <title>Draft genome sequence of Sphaerisporangium sp. 7K107.</title>
        <authorList>
            <person name="Sahin N."/>
            <person name="Saygin H."/>
            <person name="Ay H."/>
        </authorList>
    </citation>
    <scope>NUCLEOTIDE SEQUENCE [LARGE SCALE GENOMIC DNA]</scope>
    <source>
        <strain evidence="1 2">7K107</strain>
    </source>
</reference>
<sequence>MAGVLGVEDLDPLHAGESFVRAAAGGRVTGRDGLEIVAGAQCVGGQGRRGGHARRAAVVA</sequence>
<gene>
    <name evidence="1" type="ORF">C1I98_30895</name>
</gene>
<accession>A0A2W2FLG9</accession>